<keyword evidence="7" id="KW-1185">Reference proteome</keyword>
<accession>A0ABT2JSL8</accession>
<dbReference type="Proteomes" id="UP001156389">
    <property type="component" value="Unassembled WGS sequence"/>
</dbReference>
<dbReference type="PROSITE" id="PS50977">
    <property type="entry name" value="HTH_TETR_2"/>
    <property type="match status" value="1"/>
</dbReference>
<dbReference type="EMBL" id="JAJAGO010000004">
    <property type="protein sequence ID" value="MCT2590259.1"/>
    <property type="molecule type" value="Genomic_DNA"/>
</dbReference>
<name>A0ABT2JSL8_9ACTN</name>
<dbReference type="Gene3D" id="1.10.357.10">
    <property type="entry name" value="Tetracycline Repressor, domain 2"/>
    <property type="match status" value="1"/>
</dbReference>
<dbReference type="Pfam" id="PF17754">
    <property type="entry name" value="TetR_C_14"/>
    <property type="match status" value="1"/>
</dbReference>
<dbReference type="InterPro" id="IPR023772">
    <property type="entry name" value="DNA-bd_HTH_TetR-type_CS"/>
</dbReference>
<evidence type="ECO:0000259" key="5">
    <source>
        <dbReference type="PROSITE" id="PS50977"/>
    </source>
</evidence>
<dbReference type="InterPro" id="IPR050109">
    <property type="entry name" value="HTH-type_TetR-like_transc_reg"/>
</dbReference>
<evidence type="ECO:0000256" key="4">
    <source>
        <dbReference type="PROSITE-ProRule" id="PRU00335"/>
    </source>
</evidence>
<protein>
    <submittedName>
        <fullName evidence="6">TetR family transcriptional regulator</fullName>
    </submittedName>
</protein>
<dbReference type="PRINTS" id="PR00455">
    <property type="entry name" value="HTHTETR"/>
</dbReference>
<evidence type="ECO:0000313" key="7">
    <source>
        <dbReference type="Proteomes" id="UP001156389"/>
    </source>
</evidence>
<keyword evidence="3" id="KW-0804">Transcription</keyword>
<evidence type="ECO:0000313" key="6">
    <source>
        <dbReference type="EMBL" id="MCT2590259.1"/>
    </source>
</evidence>
<proteinExistence type="predicted"/>
<comment type="caution">
    <text evidence="6">The sequence shown here is derived from an EMBL/GenBank/DDBJ whole genome shotgun (WGS) entry which is preliminary data.</text>
</comment>
<dbReference type="PANTHER" id="PTHR30055:SF238">
    <property type="entry name" value="MYCOFACTOCIN BIOSYNTHESIS TRANSCRIPTIONAL REGULATOR MFTR-RELATED"/>
    <property type="match status" value="1"/>
</dbReference>
<gene>
    <name evidence="6" type="ORF">LHJ74_10100</name>
</gene>
<dbReference type="Gene3D" id="1.10.10.60">
    <property type="entry name" value="Homeodomain-like"/>
    <property type="match status" value="1"/>
</dbReference>
<feature type="domain" description="HTH tetR-type" evidence="5">
    <location>
        <begin position="12"/>
        <end position="72"/>
    </location>
</feature>
<feature type="DNA-binding region" description="H-T-H motif" evidence="4">
    <location>
        <begin position="35"/>
        <end position="54"/>
    </location>
</feature>
<evidence type="ECO:0000256" key="1">
    <source>
        <dbReference type="ARBA" id="ARBA00023015"/>
    </source>
</evidence>
<keyword evidence="1" id="KW-0805">Transcription regulation</keyword>
<evidence type="ECO:0000256" key="2">
    <source>
        <dbReference type="ARBA" id="ARBA00023125"/>
    </source>
</evidence>
<dbReference type="InterPro" id="IPR041347">
    <property type="entry name" value="MftR_C"/>
</dbReference>
<dbReference type="Pfam" id="PF00440">
    <property type="entry name" value="TetR_N"/>
    <property type="match status" value="1"/>
</dbReference>
<organism evidence="6 7">
    <name type="scientific">Streptomyces gossypii</name>
    <dbReference type="NCBI Taxonomy" id="2883101"/>
    <lineage>
        <taxon>Bacteria</taxon>
        <taxon>Bacillati</taxon>
        <taxon>Actinomycetota</taxon>
        <taxon>Actinomycetes</taxon>
        <taxon>Kitasatosporales</taxon>
        <taxon>Streptomycetaceae</taxon>
        <taxon>Streptomyces</taxon>
    </lineage>
</organism>
<dbReference type="PROSITE" id="PS01081">
    <property type="entry name" value="HTH_TETR_1"/>
    <property type="match status" value="1"/>
</dbReference>
<sequence length="213" mass="23731">MTVTGLRERKKQRTRDALVRVAHELFVTHGYEETTVDEITEAVDVSQRTFFRYFAGKEAVAFAVQDEVESRFYDAVVARPPGESPARALRNALNSTWASMGEAIQDVVPIGLHMRMWQVIETTPALVAVHMRRSTEMEDQLAAVLAVREGLDPHTDLRPRVLVATFSGVMRTAGRQWGSGEDLTLEGARQVMDHCLDLMGPVLSDDWSSCAGE</sequence>
<evidence type="ECO:0000256" key="3">
    <source>
        <dbReference type="ARBA" id="ARBA00023163"/>
    </source>
</evidence>
<dbReference type="PANTHER" id="PTHR30055">
    <property type="entry name" value="HTH-TYPE TRANSCRIPTIONAL REGULATOR RUTR"/>
    <property type="match status" value="1"/>
</dbReference>
<dbReference type="SUPFAM" id="SSF46689">
    <property type="entry name" value="Homeodomain-like"/>
    <property type="match status" value="1"/>
</dbReference>
<dbReference type="InterPro" id="IPR009057">
    <property type="entry name" value="Homeodomain-like_sf"/>
</dbReference>
<dbReference type="InterPro" id="IPR001647">
    <property type="entry name" value="HTH_TetR"/>
</dbReference>
<keyword evidence="2 4" id="KW-0238">DNA-binding</keyword>
<reference evidence="6 7" key="1">
    <citation type="submission" date="2021-10" db="EMBL/GenBank/DDBJ databases">
        <title>Streptomyces gossypii sp. nov., isolated from soil collected from cotton field.</title>
        <authorList>
            <person name="Ge X."/>
            <person name="Chen X."/>
            <person name="Liu W."/>
        </authorList>
    </citation>
    <scope>NUCLEOTIDE SEQUENCE [LARGE SCALE GENOMIC DNA]</scope>
    <source>
        <strain evidence="6 7">N2-109</strain>
    </source>
</reference>